<evidence type="ECO:0000313" key="17">
    <source>
        <dbReference type="WBParaSite" id="ACRNAN_scaffold1587.g29215.t1"/>
    </source>
</evidence>
<keyword evidence="6" id="KW-0809">Transit peptide</keyword>
<dbReference type="Pfam" id="PF08240">
    <property type="entry name" value="ADH_N"/>
    <property type="match status" value="1"/>
</dbReference>
<keyword evidence="7" id="KW-0560">Oxidoreductase</keyword>
<evidence type="ECO:0000256" key="2">
    <source>
        <dbReference type="ARBA" id="ARBA00010371"/>
    </source>
</evidence>
<dbReference type="Gene3D" id="3.90.180.10">
    <property type="entry name" value="Medium-chain alcohol dehydrogenases, catalytic domain"/>
    <property type="match status" value="1"/>
</dbReference>
<evidence type="ECO:0000256" key="1">
    <source>
        <dbReference type="ARBA" id="ARBA00004173"/>
    </source>
</evidence>
<comment type="subcellular location">
    <subcellularLocation>
        <location evidence="1">Mitochondrion</location>
    </subcellularLocation>
</comment>
<comment type="catalytic activity">
    <reaction evidence="14">
        <text>a 2,3-saturated acyl-[ACP] + NADP(+) = a (2E)-enoyl-[ACP] + NADPH + H(+)</text>
        <dbReference type="Rhea" id="RHEA:22564"/>
        <dbReference type="Rhea" id="RHEA-COMP:9925"/>
        <dbReference type="Rhea" id="RHEA-COMP:9926"/>
        <dbReference type="ChEBI" id="CHEBI:15378"/>
        <dbReference type="ChEBI" id="CHEBI:57783"/>
        <dbReference type="ChEBI" id="CHEBI:58349"/>
        <dbReference type="ChEBI" id="CHEBI:78784"/>
        <dbReference type="ChEBI" id="CHEBI:78785"/>
        <dbReference type="EC" id="1.3.1.104"/>
    </reaction>
</comment>
<evidence type="ECO:0000313" key="16">
    <source>
        <dbReference type="Proteomes" id="UP000887540"/>
    </source>
</evidence>
<dbReference type="CDD" id="cd08290">
    <property type="entry name" value="ETR"/>
    <property type="match status" value="1"/>
</dbReference>
<keyword evidence="10" id="KW-0275">Fatty acid biosynthesis</keyword>
<dbReference type="GO" id="GO:0006633">
    <property type="term" value="P:fatty acid biosynthetic process"/>
    <property type="evidence" value="ECO:0007669"/>
    <property type="project" value="UniProtKB-KW"/>
</dbReference>
<evidence type="ECO:0000256" key="9">
    <source>
        <dbReference type="ARBA" id="ARBA00023128"/>
    </source>
</evidence>
<evidence type="ECO:0000256" key="7">
    <source>
        <dbReference type="ARBA" id="ARBA00023002"/>
    </source>
</evidence>
<evidence type="ECO:0000256" key="3">
    <source>
        <dbReference type="ARBA" id="ARBA00022516"/>
    </source>
</evidence>
<reference evidence="17" key="1">
    <citation type="submission" date="2022-11" db="UniProtKB">
        <authorList>
            <consortium name="WormBaseParasite"/>
        </authorList>
    </citation>
    <scope>IDENTIFICATION</scope>
</reference>
<dbReference type="WBParaSite" id="ACRNAN_scaffold1587.g29215.t1">
    <property type="protein sequence ID" value="ACRNAN_scaffold1587.g29215.t1"/>
    <property type="gene ID" value="ACRNAN_scaffold1587.g29215"/>
</dbReference>
<dbReference type="SUPFAM" id="SSF50129">
    <property type="entry name" value="GroES-like"/>
    <property type="match status" value="1"/>
</dbReference>
<evidence type="ECO:0000256" key="14">
    <source>
        <dbReference type="ARBA" id="ARBA00048843"/>
    </source>
</evidence>
<dbReference type="InterPro" id="IPR013149">
    <property type="entry name" value="ADH-like_C"/>
</dbReference>
<keyword evidence="3" id="KW-0444">Lipid biosynthesis</keyword>
<evidence type="ECO:0000256" key="11">
    <source>
        <dbReference type="ARBA" id="ARBA00038963"/>
    </source>
</evidence>
<comment type="similarity">
    <text evidence="2">Belongs to the zinc-containing alcohol dehydrogenase family. Quinone oxidoreductase subfamily.</text>
</comment>
<dbReference type="Pfam" id="PF00107">
    <property type="entry name" value="ADH_zinc_N"/>
    <property type="match status" value="1"/>
</dbReference>
<accession>A0A914D007</accession>
<name>A0A914D007_9BILA</name>
<keyword evidence="16" id="KW-1185">Reference proteome</keyword>
<dbReference type="SMART" id="SM00829">
    <property type="entry name" value="PKS_ER"/>
    <property type="match status" value="1"/>
</dbReference>
<dbReference type="FunFam" id="3.90.180.10:FF:000010">
    <property type="entry name" value="Enoyl-[acyl-carrier-protein] reductase, mitochondrial"/>
    <property type="match status" value="1"/>
</dbReference>
<keyword evidence="9" id="KW-0496">Mitochondrion</keyword>
<keyword evidence="8" id="KW-0443">Lipid metabolism</keyword>
<organism evidence="16 17">
    <name type="scientific">Acrobeloides nanus</name>
    <dbReference type="NCBI Taxonomy" id="290746"/>
    <lineage>
        <taxon>Eukaryota</taxon>
        <taxon>Metazoa</taxon>
        <taxon>Ecdysozoa</taxon>
        <taxon>Nematoda</taxon>
        <taxon>Chromadorea</taxon>
        <taxon>Rhabditida</taxon>
        <taxon>Tylenchina</taxon>
        <taxon>Cephalobomorpha</taxon>
        <taxon>Cephaloboidea</taxon>
        <taxon>Cephalobidae</taxon>
        <taxon>Acrobeloides</taxon>
    </lineage>
</organism>
<evidence type="ECO:0000256" key="4">
    <source>
        <dbReference type="ARBA" id="ARBA00022832"/>
    </source>
</evidence>
<dbReference type="InterPro" id="IPR011032">
    <property type="entry name" value="GroES-like_sf"/>
</dbReference>
<dbReference type="EC" id="1.3.1.104" evidence="11"/>
<keyword evidence="5" id="KW-0521">NADP</keyword>
<dbReference type="InterPro" id="IPR020843">
    <property type="entry name" value="ER"/>
</dbReference>
<protein>
    <recommendedName>
        <fullName evidence="12">Enoyl-[acyl-carrier-protein] reductase, mitochondrial</fullName>
        <ecNumber evidence="11">1.3.1.104</ecNumber>
    </recommendedName>
    <alternativeName>
        <fullName evidence="13">2-enoyl thioester reductase</fullName>
    </alternativeName>
</protein>
<evidence type="ECO:0000256" key="13">
    <source>
        <dbReference type="ARBA" id="ARBA00042123"/>
    </source>
</evidence>
<dbReference type="PANTHER" id="PTHR43981:SF2">
    <property type="entry name" value="ENOYL-[ACYL-CARRIER-PROTEIN] REDUCTASE, MITOCHONDRIAL"/>
    <property type="match status" value="1"/>
</dbReference>
<dbReference type="InterPro" id="IPR036291">
    <property type="entry name" value="NAD(P)-bd_dom_sf"/>
</dbReference>
<sequence length="350" mass="38721">MFSRTLLKGTYGIRNASRFVSTKTKHIVYEEYGDPPKVCNLKEALIDDIVKENEALVKFVAAPINPADINQIQGVYPVKPPLPGVGGNEGCGIIERVGKSVTYLKPGDLVIPSQSGLGTWRTSGIVEASKLYSIDKSVPVHFAATLNVNPPTAYRMLKDFGHLKPGDTVIQNAGNSAVGQYVIQIARIRGLKTVNVVRNRPTIDELKNELKSLGANEVFTEEEFAKESRSLKNVRLALNAVGGRSSLMLAKTLDDDGVMVTYGGMSKQPVQSPTGAFIFKDISLRGFWMSHWYTKKENAKERDAMFKDLCEWINAKEFAPPKVVERSLEQYEEALKMAMESSDAKQLFVM</sequence>
<evidence type="ECO:0000256" key="8">
    <source>
        <dbReference type="ARBA" id="ARBA00023098"/>
    </source>
</evidence>
<dbReference type="Gene3D" id="3.40.50.720">
    <property type="entry name" value="NAD(P)-binding Rossmann-like Domain"/>
    <property type="match status" value="1"/>
</dbReference>
<evidence type="ECO:0000256" key="6">
    <source>
        <dbReference type="ARBA" id="ARBA00022946"/>
    </source>
</evidence>
<dbReference type="Proteomes" id="UP000887540">
    <property type="component" value="Unplaced"/>
</dbReference>
<evidence type="ECO:0000256" key="12">
    <source>
        <dbReference type="ARBA" id="ARBA00041058"/>
    </source>
</evidence>
<dbReference type="GO" id="GO:0141148">
    <property type="term" value="F:enoyl-[acyl-carrier-protein] reductase (NADPH) activity"/>
    <property type="evidence" value="ECO:0007669"/>
    <property type="project" value="UniProtKB-EC"/>
</dbReference>
<proteinExistence type="inferred from homology"/>
<dbReference type="PANTHER" id="PTHR43981">
    <property type="entry name" value="ENOYL-[ACYL-CARRIER-PROTEIN] REDUCTASE, MITOCHONDRIAL"/>
    <property type="match status" value="1"/>
</dbReference>
<evidence type="ECO:0000256" key="5">
    <source>
        <dbReference type="ARBA" id="ARBA00022857"/>
    </source>
</evidence>
<dbReference type="AlphaFoldDB" id="A0A914D007"/>
<dbReference type="InterPro" id="IPR051034">
    <property type="entry name" value="Mito_Enoyl-ACP_Reductase"/>
</dbReference>
<dbReference type="FunFam" id="3.40.50.720:FF:000112">
    <property type="entry name" value="Enoyl-[acyl-carrier-protein] reductase 1, mitochondrial"/>
    <property type="match status" value="1"/>
</dbReference>
<feature type="domain" description="Enoyl reductase (ER)" evidence="15">
    <location>
        <begin position="33"/>
        <end position="348"/>
    </location>
</feature>
<evidence type="ECO:0000259" key="15">
    <source>
        <dbReference type="SMART" id="SM00829"/>
    </source>
</evidence>
<dbReference type="GO" id="GO:0005739">
    <property type="term" value="C:mitochondrion"/>
    <property type="evidence" value="ECO:0007669"/>
    <property type="project" value="UniProtKB-SubCell"/>
</dbReference>
<keyword evidence="4" id="KW-0276">Fatty acid metabolism</keyword>
<dbReference type="InterPro" id="IPR013154">
    <property type="entry name" value="ADH-like_N"/>
</dbReference>
<dbReference type="SUPFAM" id="SSF51735">
    <property type="entry name" value="NAD(P)-binding Rossmann-fold domains"/>
    <property type="match status" value="1"/>
</dbReference>
<evidence type="ECO:0000256" key="10">
    <source>
        <dbReference type="ARBA" id="ARBA00023160"/>
    </source>
</evidence>